<dbReference type="EMBL" id="JARJCW010000041">
    <property type="protein sequence ID" value="KAJ7206080.1"/>
    <property type="molecule type" value="Genomic_DNA"/>
</dbReference>
<sequence length="290" mass="30956">MPAVVHVTSKSSMLAVVHVTSKSSRMPADSLRLSLRLSPRLYLGQLVPGDDAGHGRTSCGCGGCWERMRRVEAQITARYTVACVAAVVSAHALRRPSPALTPSPTTCPPVLPHAADAATDDAGAPLWRGWRECECTFSAQSPSDDAGAPPWRSWSECAFSVQVFLVCTALVPSPALTREEDGRRRAPLEWQVRGYSHVRCAPVPIPVPILHLFCALMRTQVSLTFSESASMHALAAAQLLTEVHEPAHILGSASVPAASAHTGEHLRISPTGVIDADLSPSSQAKARLRL</sequence>
<accession>A0AAD6Y7S8</accession>
<proteinExistence type="predicted"/>
<protein>
    <submittedName>
        <fullName evidence="1">Uncharacterized protein</fullName>
    </submittedName>
</protein>
<keyword evidence="2" id="KW-1185">Reference proteome</keyword>
<gene>
    <name evidence="1" type="ORF">GGX14DRAFT_568536</name>
</gene>
<evidence type="ECO:0000313" key="2">
    <source>
        <dbReference type="Proteomes" id="UP001219525"/>
    </source>
</evidence>
<reference evidence="1" key="1">
    <citation type="submission" date="2023-03" db="EMBL/GenBank/DDBJ databases">
        <title>Massive genome expansion in bonnet fungi (Mycena s.s.) driven by repeated elements and novel gene families across ecological guilds.</title>
        <authorList>
            <consortium name="Lawrence Berkeley National Laboratory"/>
            <person name="Harder C.B."/>
            <person name="Miyauchi S."/>
            <person name="Viragh M."/>
            <person name="Kuo A."/>
            <person name="Thoen E."/>
            <person name="Andreopoulos B."/>
            <person name="Lu D."/>
            <person name="Skrede I."/>
            <person name="Drula E."/>
            <person name="Henrissat B."/>
            <person name="Morin E."/>
            <person name="Kohler A."/>
            <person name="Barry K."/>
            <person name="LaButti K."/>
            <person name="Morin E."/>
            <person name="Salamov A."/>
            <person name="Lipzen A."/>
            <person name="Mereny Z."/>
            <person name="Hegedus B."/>
            <person name="Baldrian P."/>
            <person name="Stursova M."/>
            <person name="Weitz H."/>
            <person name="Taylor A."/>
            <person name="Grigoriev I.V."/>
            <person name="Nagy L.G."/>
            <person name="Martin F."/>
            <person name="Kauserud H."/>
        </authorList>
    </citation>
    <scope>NUCLEOTIDE SEQUENCE</scope>
    <source>
        <strain evidence="1">9144</strain>
    </source>
</reference>
<name>A0AAD6Y7S8_9AGAR</name>
<dbReference type="Proteomes" id="UP001219525">
    <property type="component" value="Unassembled WGS sequence"/>
</dbReference>
<dbReference type="AlphaFoldDB" id="A0AAD6Y7S8"/>
<evidence type="ECO:0000313" key="1">
    <source>
        <dbReference type="EMBL" id="KAJ7206080.1"/>
    </source>
</evidence>
<organism evidence="1 2">
    <name type="scientific">Mycena pura</name>
    <dbReference type="NCBI Taxonomy" id="153505"/>
    <lineage>
        <taxon>Eukaryota</taxon>
        <taxon>Fungi</taxon>
        <taxon>Dikarya</taxon>
        <taxon>Basidiomycota</taxon>
        <taxon>Agaricomycotina</taxon>
        <taxon>Agaricomycetes</taxon>
        <taxon>Agaricomycetidae</taxon>
        <taxon>Agaricales</taxon>
        <taxon>Marasmiineae</taxon>
        <taxon>Mycenaceae</taxon>
        <taxon>Mycena</taxon>
    </lineage>
</organism>
<comment type="caution">
    <text evidence="1">The sequence shown here is derived from an EMBL/GenBank/DDBJ whole genome shotgun (WGS) entry which is preliminary data.</text>
</comment>